<keyword evidence="4 6" id="KW-1133">Transmembrane helix</keyword>
<feature type="transmembrane region" description="Helical" evidence="6">
    <location>
        <begin position="357"/>
        <end position="374"/>
    </location>
</feature>
<dbReference type="Proteomes" id="UP000195540">
    <property type="component" value="Chromosome"/>
</dbReference>
<keyword evidence="3 6" id="KW-0812">Transmembrane</keyword>
<dbReference type="InterPro" id="IPR050833">
    <property type="entry name" value="Poly_Biosynth_Transport"/>
</dbReference>
<evidence type="ECO:0000256" key="3">
    <source>
        <dbReference type="ARBA" id="ARBA00022692"/>
    </source>
</evidence>
<feature type="transmembrane region" description="Helical" evidence="6">
    <location>
        <begin position="110"/>
        <end position="132"/>
    </location>
</feature>
<keyword evidence="2" id="KW-1003">Cell membrane</keyword>
<evidence type="ECO:0000256" key="4">
    <source>
        <dbReference type="ARBA" id="ARBA00022989"/>
    </source>
</evidence>
<evidence type="ECO:0000256" key="2">
    <source>
        <dbReference type="ARBA" id="ARBA00022475"/>
    </source>
</evidence>
<dbReference type="PANTHER" id="PTHR30250:SF11">
    <property type="entry name" value="O-ANTIGEN TRANSPORTER-RELATED"/>
    <property type="match status" value="1"/>
</dbReference>
<dbReference type="PANTHER" id="PTHR30250">
    <property type="entry name" value="PST FAMILY PREDICTED COLANIC ACID TRANSPORTER"/>
    <property type="match status" value="1"/>
</dbReference>
<accession>A0AAN1EU45</accession>
<name>A0AAN1EU45_PROMI</name>
<evidence type="ECO:0000313" key="7">
    <source>
        <dbReference type="EMBL" id="ARX32890.1"/>
    </source>
</evidence>
<feature type="transmembrane region" description="Helical" evidence="6">
    <location>
        <begin position="325"/>
        <end position="345"/>
    </location>
</feature>
<feature type="transmembrane region" description="Helical" evidence="6">
    <location>
        <begin position="35"/>
        <end position="56"/>
    </location>
</feature>
<keyword evidence="5 6" id="KW-0472">Membrane</keyword>
<reference evidence="7 8" key="1">
    <citation type="submission" date="2017-05" db="EMBL/GenBank/DDBJ databases">
        <title>Whole genome sequencing of Proteus mirabilis AR_0155.</title>
        <authorList>
            <person name="Conlan S."/>
            <person name="Thomas P.J."/>
            <person name="Mullikin J."/>
            <person name="Frank K.M."/>
            <person name="Segre J.A."/>
        </authorList>
    </citation>
    <scope>NUCLEOTIDE SEQUENCE [LARGE SCALE GENOMIC DNA]</scope>
    <source>
        <strain evidence="7 8">AR_0155</strain>
    </source>
</reference>
<evidence type="ECO:0000256" key="1">
    <source>
        <dbReference type="ARBA" id="ARBA00004651"/>
    </source>
</evidence>
<evidence type="ECO:0000313" key="8">
    <source>
        <dbReference type="Proteomes" id="UP000195540"/>
    </source>
</evidence>
<feature type="transmembrane region" description="Helical" evidence="6">
    <location>
        <begin position="7"/>
        <end position="29"/>
    </location>
</feature>
<protein>
    <submittedName>
        <fullName evidence="7">Uncharacterized protein</fullName>
    </submittedName>
</protein>
<organism evidence="7 8">
    <name type="scientific">Proteus mirabilis</name>
    <dbReference type="NCBI Taxonomy" id="584"/>
    <lineage>
        <taxon>Bacteria</taxon>
        <taxon>Pseudomonadati</taxon>
        <taxon>Pseudomonadota</taxon>
        <taxon>Gammaproteobacteria</taxon>
        <taxon>Enterobacterales</taxon>
        <taxon>Morganellaceae</taxon>
        <taxon>Proteus</taxon>
    </lineage>
</organism>
<dbReference type="AlphaFoldDB" id="A0AAN1EU45"/>
<comment type="subcellular location">
    <subcellularLocation>
        <location evidence="1">Cell membrane</location>
        <topology evidence="1">Multi-pass membrane protein</topology>
    </subcellularLocation>
</comment>
<dbReference type="GO" id="GO:0005886">
    <property type="term" value="C:plasma membrane"/>
    <property type="evidence" value="ECO:0007669"/>
    <property type="project" value="UniProtKB-SubCell"/>
</dbReference>
<evidence type="ECO:0000256" key="5">
    <source>
        <dbReference type="ARBA" id="ARBA00023136"/>
    </source>
</evidence>
<dbReference type="Pfam" id="PF01943">
    <property type="entry name" value="Polysacc_synt"/>
    <property type="match status" value="1"/>
</dbReference>
<feature type="transmembrane region" description="Helical" evidence="6">
    <location>
        <begin position="176"/>
        <end position="194"/>
    </location>
</feature>
<feature type="transmembrane region" description="Helical" evidence="6">
    <location>
        <begin position="380"/>
        <end position="402"/>
    </location>
</feature>
<feature type="transmembrane region" description="Helical" evidence="6">
    <location>
        <begin position="77"/>
        <end position="98"/>
    </location>
</feature>
<dbReference type="EMBL" id="CP021694">
    <property type="protein sequence ID" value="ARX32890.1"/>
    <property type="molecule type" value="Genomic_DNA"/>
</dbReference>
<evidence type="ECO:0000256" key="6">
    <source>
        <dbReference type="SAM" id="Phobius"/>
    </source>
</evidence>
<gene>
    <name evidence="7" type="ORF">AM402_01605</name>
</gene>
<feature type="transmembrane region" description="Helical" evidence="6">
    <location>
        <begin position="300"/>
        <end position="319"/>
    </location>
</feature>
<proteinExistence type="predicted"/>
<dbReference type="InterPro" id="IPR002797">
    <property type="entry name" value="Polysacc_synth"/>
</dbReference>
<feature type="transmembrane region" description="Helical" evidence="6">
    <location>
        <begin position="144"/>
        <end position="164"/>
    </location>
</feature>
<dbReference type="RefSeq" id="WP_036919507.1">
    <property type="nucleotide sequence ID" value="NZ_BGKS01000006.1"/>
</dbReference>
<sequence>MNTKLLSFLFGNLGVFSIRFLYFIILTFILDLKEIAEFTTCISISGILLCICNYGNYNLFMRRSSKGEDSKKILGEYIFTSIILLFLFSVIFYIYSQYKQYFLGVRTENLLLILISEYFFSAVPGIFKAYALSEYNQKILLDSITNIITSLLLLICSSLLWYFYYTSNSYVYSYWINMYLLIGVISFIIRILIWKKNIVLPSIKQIIPNLFIQLKSGNNFMFSSVFRNFYLNIDKILILNLLGKEVAGYYAISFRFFNVLLMILNSISGVKEAKLYQLYEESFLKFKSEIKAINNLSLKYFIFSIPLWIVVAISIYYFYPLSCLYIFIMLMLICPIQLLSFTMLNALNSIGLENQRLSLMIFSVLINCIISFSLSTYISWGAIVIGILISNIIIVASSKYYIYTYEYKNF</sequence>